<dbReference type="SUPFAM" id="SSF53098">
    <property type="entry name" value="Ribonuclease H-like"/>
    <property type="match status" value="1"/>
</dbReference>
<keyword evidence="8" id="KW-0808">Transferase</keyword>
<dbReference type="InterPro" id="IPR012337">
    <property type="entry name" value="RNaseH-like_sf"/>
</dbReference>
<keyword evidence="8" id="KW-0239">DNA-directed DNA polymerase</keyword>
<dbReference type="Proteomes" id="UP001151760">
    <property type="component" value="Unassembled WGS sequence"/>
</dbReference>
<dbReference type="Gene3D" id="4.10.60.10">
    <property type="entry name" value="Zinc finger, CCHC-type"/>
    <property type="match status" value="1"/>
</dbReference>
<dbReference type="PANTHER" id="PTHR42648">
    <property type="entry name" value="TRANSPOSASE, PUTATIVE-RELATED"/>
    <property type="match status" value="1"/>
</dbReference>
<proteinExistence type="predicted"/>
<evidence type="ECO:0000313" key="13">
    <source>
        <dbReference type="EMBL" id="GJT86286.1"/>
    </source>
</evidence>
<evidence type="ECO:0000256" key="9">
    <source>
        <dbReference type="ARBA" id="ARBA00023172"/>
    </source>
</evidence>
<evidence type="ECO:0000256" key="4">
    <source>
        <dbReference type="ARBA" id="ARBA00022801"/>
    </source>
</evidence>
<dbReference type="InterPro" id="IPR013103">
    <property type="entry name" value="RVT_2"/>
</dbReference>
<evidence type="ECO:0000256" key="3">
    <source>
        <dbReference type="ARBA" id="ARBA00022759"/>
    </source>
</evidence>
<reference evidence="13" key="2">
    <citation type="submission" date="2022-01" db="EMBL/GenBank/DDBJ databases">
        <authorList>
            <person name="Yamashiro T."/>
            <person name="Shiraishi A."/>
            <person name="Satake H."/>
            <person name="Nakayama K."/>
        </authorList>
    </citation>
    <scope>NUCLEOTIDE SEQUENCE</scope>
</reference>
<evidence type="ECO:0000256" key="8">
    <source>
        <dbReference type="ARBA" id="ARBA00022932"/>
    </source>
</evidence>
<evidence type="ECO:0000259" key="12">
    <source>
        <dbReference type="PROSITE" id="PS50994"/>
    </source>
</evidence>
<feature type="compositionally biased region" description="Polar residues" evidence="11">
    <location>
        <begin position="212"/>
        <end position="225"/>
    </location>
</feature>
<keyword evidence="6" id="KW-0229">DNA integration</keyword>
<dbReference type="InterPro" id="IPR043502">
    <property type="entry name" value="DNA/RNA_pol_sf"/>
</dbReference>
<dbReference type="EMBL" id="BQNB010019534">
    <property type="protein sequence ID" value="GJT86286.1"/>
    <property type="molecule type" value="Genomic_DNA"/>
</dbReference>
<feature type="compositionally biased region" description="Polar residues" evidence="11">
    <location>
        <begin position="518"/>
        <end position="528"/>
    </location>
</feature>
<keyword evidence="5" id="KW-0460">Magnesium</keyword>
<dbReference type="InterPro" id="IPR057670">
    <property type="entry name" value="SH3_retrovirus"/>
</dbReference>
<sequence>MQGTELSQQERECKLYDDFDRFTSVKGESLHEYYLWFAQLMNDMHTIGMTMQQVQVNTKFLNTLPPEWSKFVTDVNDNLFPSLSQHEAHATEVRLMRERFPDPLALIANKSHILSYQTNHQSQYNPTHYQQQSSPLDSGLAVPSFLPGDDPVASLNKAMALLTTIITSCFPTTNNQLRTSSNPRNQATIQDGRVTVQQVQGRQGQSFAGMRSKSNATSSVINRNGGNNATVQARVVRCYNCQGEEHMARQCTQPKRPRNSTWFKEKILLVQAHEAGQILDEEQLTFLADPGVVESQNTQTTITHNVAFQTNDLDAFDSDCDEAPCAKVVLMTNLSSYDSAVISEVPISEPNQDNSMLDNCVQEMYYSEQPTFDPASDIEITSDSNIISYDQYLKETERAAVQNTASTEQKNDMIVFEEITNRVSKCNAESIQNKNVNESLTAELVRLDLEHVSHRHKNNREAHEDYLKKTKEHTDTLRGIVEQARKLNPSDPYLEYALIASTSASGSQSKNDTRKNRITQASSGNKMNKSVEVNPRKVMSGSNKRNHVSLCNANVKHVVKDANSKFEGLSLSMEQSARITSNPIVPLKETSQTPVITPNLEVKVYRRRTKVAKSFCDSDLKVAFRKHTCFVRNLEGADLLTGSRDTNLLSHLNFATINELSKQGLVRGLPKLKYEKDHLCSACSLVKIKNHTHKPKSEDFIQEKLYLLHMDLYRPMRIESINGKKYILVIVDDYSRFTWVKFLRSKDEIPKFVIKFLKKIQVRLNTSVRNIRTYNGIEFVNQTLKSYYEDIKISHQTFVARTPQQNGFVKRQNRTLVEAARTMLIISKAPLYLWAKAVTTTCYTQNRSLIRKRHNKTSYELLHDRKPDLKYLHVFGALCYPTNDNEDLEKLKPKADIGIFIGYAPAKKAYRIYNRRTRQIMENIHVDFDELTTMASEQSSSGPALHEMTPRTISSGLVQNPPSTTPYVPPTKNDWDLLFQPMFDEYFNPPPSVVSPVRVATALRPTDPISSPSSTTIIKLHPLARIKAICIFIANAANKNITIYQIDVKTAFLNGELREVVYVSQPGGFVDPYNPTHVYRLKKALYGLKQAPRACLFDKFVDTMNSKFKMSMMGKMSFFLGLQISQSPRGIFINQTKYALEILKKYGMDSSDPVDTPLVEKTKLDADLQWKTINPTHYREMISSLMYLTSSRPDLIFEVCMCARYQARPTKKHLHAVKQIFRYLRGTPNMGLWYSKDTNIALTAIVEADNAECQDTRKSTSGSA</sequence>
<dbReference type="Pfam" id="PF07727">
    <property type="entry name" value="RVT_2"/>
    <property type="match status" value="2"/>
</dbReference>
<evidence type="ECO:0000256" key="5">
    <source>
        <dbReference type="ARBA" id="ARBA00022842"/>
    </source>
</evidence>
<evidence type="ECO:0000256" key="1">
    <source>
        <dbReference type="ARBA" id="ARBA00022722"/>
    </source>
</evidence>
<dbReference type="Pfam" id="PF00098">
    <property type="entry name" value="zf-CCHC"/>
    <property type="match status" value="1"/>
</dbReference>
<dbReference type="Gene3D" id="3.30.420.10">
    <property type="entry name" value="Ribonuclease H-like superfamily/Ribonuclease H"/>
    <property type="match status" value="1"/>
</dbReference>
<feature type="domain" description="Integrase catalytic" evidence="12">
    <location>
        <begin position="691"/>
        <end position="866"/>
    </location>
</feature>
<dbReference type="PROSITE" id="PS50994">
    <property type="entry name" value="INTEGRASE"/>
    <property type="match status" value="1"/>
</dbReference>
<protein>
    <submittedName>
        <fullName evidence="13">Retrovirus-related pol polyprotein from transposon TNT 1-94</fullName>
    </submittedName>
</protein>
<keyword evidence="9" id="KW-0233">DNA recombination</keyword>
<dbReference type="InterPro" id="IPR036397">
    <property type="entry name" value="RNaseH_sf"/>
</dbReference>
<dbReference type="Pfam" id="PF00665">
    <property type="entry name" value="rve"/>
    <property type="match status" value="1"/>
</dbReference>
<evidence type="ECO:0000256" key="7">
    <source>
        <dbReference type="ARBA" id="ARBA00022918"/>
    </source>
</evidence>
<feature type="region of interest" description="Disordered" evidence="11">
    <location>
        <begin position="198"/>
        <end position="225"/>
    </location>
</feature>
<evidence type="ECO:0000256" key="11">
    <source>
        <dbReference type="SAM" id="MobiDB-lite"/>
    </source>
</evidence>
<organism evidence="13 14">
    <name type="scientific">Tanacetum coccineum</name>
    <dbReference type="NCBI Taxonomy" id="301880"/>
    <lineage>
        <taxon>Eukaryota</taxon>
        <taxon>Viridiplantae</taxon>
        <taxon>Streptophyta</taxon>
        <taxon>Embryophyta</taxon>
        <taxon>Tracheophyta</taxon>
        <taxon>Spermatophyta</taxon>
        <taxon>Magnoliopsida</taxon>
        <taxon>eudicotyledons</taxon>
        <taxon>Gunneridae</taxon>
        <taxon>Pentapetalae</taxon>
        <taxon>asterids</taxon>
        <taxon>campanulids</taxon>
        <taxon>Asterales</taxon>
        <taxon>Asteraceae</taxon>
        <taxon>Asteroideae</taxon>
        <taxon>Anthemideae</taxon>
        <taxon>Anthemidinae</taxon>
        <taxon>Tanacetum</taxon>
    </lineage>
</organism>
<keyword evidence="7" id="KW-0695">RNA-directed DNA polymerase</keyword>
<dbReference type="InterPro" id="IPR001878">
    <property type="entry name" value="Znf_CCHC"/>
</dbReference>
<keyword evidence="3" id="KW-0255">Endonuclease</keyword>
<evidence type="ECO:0000256" key="6">
    <source>
        <dbReference type="ARBA" id="ARBA00022908"/>
    </source>
</evidence>
<keyword evidence="8" id="KW-0548">Nucleotidyltransferase</keyword>
<dbReference type="PANTHER" id="PTHR42648:SF11">
    <property type="entry name" value="TRANSPOSON TY4-P GAG-POL POLYPROTEIN"/>
    <property type="match status" value="1"/>
</dbReference>
<dbReference type="InterPro" id="IPR001584">
    <property type="entry name" value="Integrase_cat-core"/>
</dbReference>
<dbReference type="SMART" id="SM00343">
    <property type="entry name" value="ZnF_C2HC"/>
    <property type="match status" value="1"/>
</dbReference>
<accession>A0ABQ5HEI7</accession>
<keyword evidence="2" id="KW-0479">Metal-binding</keyword>
<name>A0ABQ5HEI7_9ASTR</name>
<keyword evidence="10" id="KW-0511">Multifunctional enzyme</keyword>
<keyword evidence="14" id="KW-1185">Reference proteome</keyword>
<evidence type="ECO:0000313" key="14">
    <source>
        <dbReference type="Proteomes" id="UP001151760"/>
    </source>
</evidence>
<evidence type="ECO:0000256" key="10">
    <source>
        <dbReference type="ARBA" id="ARBA00023268"/>
    </source>
</evidence>
<feature type="region of interest" description="Disordered" evidence="11">
    <location>
        <begin position="502"/>
        <end position="528"/>
    </location>
</feature>
<reference evidence="13" key="1">
    <citation type="journal article" date="2022" name="Int. J. Mol. Sci.">
        <title>Draft Genome of Tanacetum Coccineum: Genomic Comparison of Closely Related Tanacetum-Family Plants.</title>
        <authorList>
            <person name="Yamashiro T."/>
            <person name="Shiraishi A."/>
            <person name="Nakayama K."/>
            <person name="Satake H."/>
        </authorList>
    </citation>
    <scope>NUCLEOTIDE SEQUENCE</scope>
</reference>
<evidence type="ECO:0000256" key="2">
    <source>
        <dbReference type="ARBA" id="ARBA00022723"/>
    </source>
</evidence>
<dbReference type="Pfam" id="PF25597">
    <property type="entry name" value="SH3_retrovirus"/>
    <property type="match status" value="1"/>
</dbReference>
<keyword evidence="1" id="KW-0540">Nuclease</keyword>
<gene>
    <name evidence="13" type="ORF">Tco_1068003</name>
</gene>
<dbReference type="InterPro" id="IPR039537">
    <property type="entry name" value="Retrotran_Ty1/copia-like"/>
</dbReference>
<keyword evidence="4" id="KW-0378">Hydrolase</keyword>
<comment type="caution">
    <text evidence="13">The sequence shown here is derived from an EMBL/GenBank/DDBJ whole genome shotgun (WGS) entry which is preliminary data.</text>
</comment>
<dbReference type="SUPFAM" id="SSF56672">
    <property type="entry name" value="DNA/RNA polymerases"/>
    <property type="match status" value="1"/>
</dbReference>